<reference evidence="1 2" key="1">
    <citation type="journal article" date="2018" name="Cell">
        <title>The Chara Genome: Secondary Complexity and Implications for Plant Terrestrialization.</title>
        <authorList>
            <person name="Nishiyama T."/>
            <person name="Sakayama H."/>
            <person name="Vries J.D."/>
            <person name="Buschmann H."/>
            <person name="Saint-Marcoux D."/>
            <person name="Ullrich K.K."/>
            <person name="Haas F.B."/>
            <person name="Vanderstraeten L."/>
            <person name="Becker D."/>
            <person name="Lang D."/>
            <person name="Vosolsobe S."/>
            <person name="Rombauts S."/>
            <person name="Wilhelmsson P.K.I."/>
            <person name="Janitza P."/>
            <person name="Kern R."/>
            <person name="Heyl A."/>
            <person name="Rumpler F."/>
            <person name="Villalobos L.I.A.C."/>
            <person name="Clay J.M."/>
            <person name="Skokan R."/>
            <person name="Toyoda A."/>
            <person name="Suzuki Y."/>
            <person name="Kagoshima H."/>
            <person name="Schijlen E."/>
            <person name="Tajeshwar N."/>
            <person name="Catarino B."/>
            <person name="Hetherington A.J."/>
            <person name="Saltykova A."/>
            <person name="Bonnot C."/>
            <person name="Breuninger H."/>
            <person name="Symeonidi A."/>
            <person name="Radhakrishnan G.V."/>
            <person name="Van Nieuwerburgh F."/>
            <person name="Deforce D."/>
            <person name="Chang C."/>
            <person name="Karol K.G."/>
            <person name="Hedrich R."/>
            <person name="Ulvskov P."/>
            <person name="Glockner G."/>
            <person name="Delwiche C.F."/>
            <person name="Petrasek J."/>
            <person name="Van de Peer Y."/>
            <person name="Friml J."/>
            <person name="Beilby M."/>
            <person name="Dolan L."/>
            <person name="Kohara Y."/>
            <person name="Sugano S."/>
            <person name="Fujiyama A."/>
            <person name="Delaux P.-M."/>
            <person name="Quint M."/>
            <person name="TheiBen G."/>
            <person name="Hagemann M."/>
            <person name="Harholt J."/>
            <person name="Dunand C."/>
            <person name="Zachgo S."/>
            <person name="Langdale J."/>
            <person name="Maumus F."/>
            <person name="Straeten D.V.D."/>
            <person name="Gould S.B."/>
            <person name="Rensing S.A."/>
        </authorList>
    </citation>
    <scope>NUCLEOTIDE SEQUENCE [LARGE SCALE GENOMIC DNA]</scope>
    <source>
        <strain evidence="1 2">S276</strain>
    </source>
</reference>
<dbReference type="Proteomes" id="UP000265515">
    <property type="component" value="Unassembled WGS sequence"/>
</dbReference>
<protein>
    <recommendedName>
        <fullName evidence="3">Reverse transcriptase domain-containing protein</fullName>
    </recommendedName>
</protein>
<name>A0A388M447_CHABU</name>
<comment type="caution">
    <text evidence="1">The sequence shown here is derived from an EMBL/GenBank/DDBJ whole genome shotgun (WGS) entry which is preliminary data.</text>
</comment>
<evidence type="ECO:0008006" key="3">
    <source>
        <dbReference type="Google" id="ProtNLM"/>
    </source>
</evidence>
<dbReference type="EMBL" id="BFEA01000732">
    <property type="protein sequence ID" value="GBG89360.1"/>
    <property type="molecule type" value="Genomic_DNA"/>
</dbReference>
<evidence type="ECO:0000313" key="1">
    <source>
        <dbReference type="EMBL" id="GBG89360.1"/>
    </source>
</evidence>
<sequence length="322" mass="36989">MRMRPAAGKRGLLQGRTGMDLETTRACMHAPRSESRSHVHCLPVVYTRALRDTFWHGGSFNMKDLTEEKALEICGRSYEERGLRKLCSWRKKGRQGEAYVIPNQKDPGRWRPIAPAWNAPTKEGAKKVAKALYCMLGCLARSLHFNVTSTEDAINRLAEWNGRLKQSYGVLVASFDVKSMFAELPHEKIRESVKWIITMIQEKGYDQVNVNCRGKRPAMGRKARERHYSVLLKKVREWIEYELGHSFSLAEGEVIQQMRRIPVGGHTSPALACILCTWSEAMFIHDIGTDRERILGMRLMDDVAVFVTFLRKRRTRCVKPVR</sequence>
<dbReference type="AlphaFoldDB" id="A0A388M447"/>
<proteinExistence type="predicted"/>
<accession>A0A388M447</accession>
<evidence type="ECO:0000313" key="2">
    <source>
        <dbReference type="Proteomes" id="UP000265515"/>
    </source>
</evidence>
<dbReference type="Gramene" id="GBG89360">
    <property type="protein sequence ID" value="GBG89360"/>
    <property type="gene ID" value="CBR_g49070"/>
</dbReference>
<organism evidence="1 2">
    <name type="scientific">Chara braunii</name>
    <name type="common">Braun's stonewort</name>
    <dbReference type="NCBI Taxonomy" id="69332"/>
    <lineage>
        <taxon>Eukaryota</taxon>
        <taxon>Viridiplantae</taxon>
        <taxon>Streptophyta</taxon>
        <taxon>Charophyceae</taxon>
        <taxon>Charales</taxon>
        <taxon>Characeae</taxon>
        <taxon>Chara</taxon>
    </lineage>
</organism>
<gene>
    <name evidence="1" type="ORF">CBR_g49070</name>
</gene>
<keyword evidence="2" id="KW-1185">Reference proteome</keyword>